<organism evidence="3 4">
    <name type="scientific">Caenorhabditis nigoni</name>
    <dbReference type="NCBI Taxonomy" id="1611254"/>
    <lineage>
        <taxon>Eukaryota</taxon>
        <taxon>Metazoa</taxon>
        <taxon>Ecdysozoa</taxon>
        <taxon>Nematoda</taxon>
        <taxon>Chromadorea</taxon>
        <taxon>Rhabditida</taxon>
        <taxon>Rhabditina</taxon>
        <taxon>Rhabditomorpha</taxon>
        <taxon>Rhabditoidea</taxon>
        <taxon>Rhabditidae</taxon>
        <taxon>Peloderinae</taxon>
        <taxon>Caenorhabditis</taxon>
    </lineage>
</organism>
<feature type="coiled-coil region" evidence="1">
    <location>
        <begin position="1"/>
        <end position="64"/>
    </location>
</feature>
<dbReference type="EMBL" id="PDUG01000005">
    <property type="protein sequence ID" value="PIC22932.1"/>
    <property type="molecule type" value="Genomic_DNA"/>
</dbReference>
<evidence type="ECO:0000313" key="4">
    <source>
        <dbReference type="Proteomes" id="UP000230233"/>
    </source>
</evidence>
<proteinExistence type="predicted"/>
<reference evidence="4" key="1">
    <citation type="submission" date="2017-10" db="EMBL/GenBank/DDBJ databases">
        <title>Rapid genome shrinkage in a self-fertile nematode reveals novel sperm competition proteins.</title>
        <authorList>
            <person name="Yin D."/>
            <person name="Schwarz E.M."/>
            <person name="Thomas C.G."/>
            <person name="Felde R.L."/>
            <person name="Korf I.F."/>
            <person name="Cutter A.D."/>
            <person name="Schartner C.M."/>
            <person name="Ralston E.J."/>
            <person name="Meyer B.J."/>
            <person name="Haag E.S."/>
        </authorList>
    </citation>
    <scope>NUCLEOTIDE SEQUENCE [LARGE SCALE GENOMIC DNA]</scope>
    <source>
        <strain evidence="4">JU1422</strain>
    </source>
</reference>
<protein>
    <submittedName>
        <fullName evidence="3">Uncharacterized protein</fullName>
    </submittedName>
</protein>
<dbReference type="OrthoDB" id="10434413at2759"/>
<gene>
    <name evidence="3" type="primary">Cnig_chr_V.g16811</name>
    <name evidence="3" type="ORF">B9Z55_016811</name>
</gene>
<name>A0A2G5T6S1_9PELO</name>
<feature type="compositionally biased region" description="Basic and acidic residues" evidence="2">
    <location>
        <begin position="375"/>
        <end position="392"/>
    </location>
</feature>
<evidence type="ECO:0000313" key="3">
    <source>
        <dbReference type="EMBL" id="PIC22932.1"/>
    </source>
</evidence>
<dbReference type="AlphaFoldDB" id="A0A2G5T6S1"/>
<comment type="caution">
    <text evidence="3">The sequence shown here is derived from an EMBL/GenBank/DDBJ whole genome shotgun (WGS) entry which is preliminary data.</text>
</comment>
<sequence length="392" mass="46260">MAQELAELRRQIEELQIMERLQCNNVDGSANLELARSRELEIKNQELEILAKEIDAELSKDREKRQEELEVLTARLKAEYKDTVERFALQRDPQLESEKNNLEKKKEERDKLLTELLEQQEKFYEMLKTQESLRQKDLSQLRVDRSKQRKNVEAQILELKERLFETKKTGGDRKQEVFEQNVEDQKEWLHRKGKTMWNELLNTKELMASFGADVKFESFQQGCTLLRDQYRAFYNEYDDIEPQLIHANNCMKRVTPIEPLDLEKCISALRKFRNQTVEISVYGSEDESYYRGLISEVEELVREFVEDINLIIATTEGYDHEECSDNVNIDENLTRISENREKLSVLMQKFNVIGRAHLQATLAIQMEKGMTARQEAAEKEKKDHSTPKQDSE</sequence>
<keyword evidence="4" id="KW-1185">Reference proteome</keyword>
<keyword evidence="1" id="KW-0175">Coiled coil</keyword>
<accession>A0A2G5T6S1</accession>
<feature type="region of interest" description="Disordered" evidence="2">
    <location>
        <begin position="370"/>
        <end position="392"/>
    </location>
</feature>
<evidence type="ECO:0000256" key="1">
    <source>
        <dbReference type="SAM" id="Coils"/>
    </source>
</evidence>
<feature type="coiled-coil region" evidence="1">
    <location>
        <begin position="95"/>
        <end position="122"/>
    </location>
</feature>
<evidence type="ECO:0000256" key="2">
    <source>
        <dbReference type="SAM" id="MobiDB-lite"/>
    </source>
</evidence>
<dbReference type="Proteomes" id="UP000230233">
    <property type="component" value="Chromosome V"/>
</dbReference>